<evidence type="ECO:0000313" key="7">
    <source>
        <dbReference type="Proteomes" id="UP001143362"/>
    </source>
</evidence>
<dbReference type="InterPro" id="IPR003510">
    <property type="entry name" value="Fumarate_red_C"/>
</dbReference>
<organism evidence="6 7">
    <name type="scientific">Candidatus Litorirhabdus singularis</name>
    <dbReference type="NCBI Taxonomy" id="2518993"/>
    <lineage>
        <taxon>Bacteria</taxon>
        <taxon>Pseudomonadati</taxon>
        <taxon>Pseudomonadota</taxon>
        <taxon>Gammaproteobacteria</taxon>
        <taxon>Cellvibrionales</taxon>
        <taxon>Halieaceae</taxon>
        <taxon>Candidatus Litorirhabdus</taxon>
    </lineage>
</organism>
<feature type="transmembrane region" description="Helical" evidence="5">
    <location>
        <begin position="30"/>
        <end position="55"/>
    </location>
</feature>
<evidence type="ECO:0000256" key="4">
    <source>
        <dbReference type="ARBA" id="ARBA00023136"/>
    </source>
</evidence>
<dbReference type="RefSeq" id="WP_279244656.1">
    <property type="nucleotide sequence ID" value="NZ_SHNN01000001.1"/>
</dbReference>
<protein>
    <submittedName>
        <fullName evidence="6">Fumarate reductase subunit C</fullName>
    </submittedName>
</protein>
<keyword evidence="3 5" id="KW-1133">Transmembrane helix</keyword>
<proteinExistence type="predicted"/>
<evidence type="ECO:0000256" key="1">
    <source>
        <dbReference type="ARBA" id="ARBA00022475"/>
    </source>
</evidence>
<sequence length="140" mass="16151">MTENHEHKQTFRKPYQHKQSRWWWLQNRFFTLYLIREATAVWVLLYCLLLLSGLVSLSEGEAAWSDWLNSLSHPAAVGFQMIVLTAVVYHAVTWFKLAPKIMVVRIGTWTMPERLMLIGQWLGLLILTAALLGLAIAWGA</sequence>
<evidence type="ECO:0000313" key="6">
    <source>
        <dbReference type="EMBL" id="MCX2980682.1"/>
    </source>
</evidence>
<reference evidence="6" key="1">
    <citation type="submission" date="2019-02" db="EMBL/GenBank/DDBJ databases">
        <authorList>
            <person name="Li S.-H."/>
        </authorList>
    </citation>
    <scope>NUCLEOTIDE SEQUENCE</scope>
    <source>
        <strain evidence="6">IMCC14734</strain>
    </source>
</reference>
<accession>A0ABT3TEF0</accession>
<keyword evidence="4 5" id="KW-0472">Membrane</keyword>
<comment type="caution">
    <text evidence="6">The sequence shown here is derived from an EMBL/GenBank/DDBJ whole genome shotgun (WGS) entry which is preliminary data.</text>
</comment>
<dbReference type="SUPFAM" id="SSF81343">
    <property type="entry name" value="Fumarate reductase respiratory complex transmembrane subunits"/>
    <property type="match status" value="1"/>
</dbReference>
<keyword evidence="7" id="KW-1185">Reference proteome</keyword>
<evidence type="ECO:0000256" key="3">
    <source>
        <dbReference type="ARBA" id="ARBA00022989"/>
    </source>
</evidence>
<feature type="transmembrane region" description="Helical" evidence="5">
    <location>
        <begin position="115"/>
        <end position="138"/>
    </location>
</feature>
<dbReference type="Pfam" id="PF02300">
    <property type="entry name" value="Fumarate_red_C"/>
    <property type="match status" value="1"/>
</dbReference>
<feature type="transmembrane region" description="Helical" evidence="5">
    <location>
        <begin position="75"/>
        <end position="95"/>
    </location>
</feature>
<dbReference type="InterPro" id="IPR034804">
    <property type="entry name" value="SQR/QFR_C/D"/>
</dbReference>
<keyword evidence="1" id="KW-1003">Cell membrane</keyword>
<dbReference type="Proteomes" id="UP001143362">
    <property type="component" value="Unassembled WGS sequence"/>
</dbReference>
<dbReference type="Gene3D" id="1.20.1300.10">
    <property type="entry name" value="Fumarate reductase/succinate dehydrogenase, transmembrane subunit"/>
    <property type="match status" value="1"/>
</dbReference>
<evidence type="ECO:0000256" key="5">
    <source>
        <dbReference type="SAM" id="Phobius"/>
    </source>
</evidence>
<gene>
    <name evidence="6" type="ORF">EYC98_07300</name>
</gene>
<dbReference type="EMBL" id="SHNN01000001">
    <property type="protein sequence ID" value="MCX2980682.1"/>
    <property type="molecule type" value="Genomic_DNA"/>
</dbReference>
<evidence type="ECO:0000256" key="2">
    <source>
        <dbReference type="ARBA" id="ARBA00022692"/>
    </source>
</evidence>
<keyword evidence="2 5" id="KW-0812">Transmembrane</keyword>
<name>A0ABT3TEF0_9GAMM</name>